<keyword evidence="1" id="KW-0472">Membrane</keyword>
<evidence type="ECO:0000256" key="1">
    <source>
        <dbReference type="SAM" id="Phobius"/>
    </source>
</evidence>
<proteinExistence type="predicted"/>
<dbReference type="RefSeq" id="WP_097146279.1">
    <property type="nucleotide sequence ID" value="NZ_OBEA01000004.1"/>
</dbReference>
<sequence>MTKTSPPPAAPQTKAVVILAQLFISCLMALAMTFCMSILPFGFNPGWFATWMQRWLTAWPVAFLFALVIGPMSFKLAGLTLGLGARIRG</sequence>
<keyword evidence="1" id="KW-1133">Transmembrane helix</keyword>
<keyword evidence="5" id="KW-1185">Reference proteome</keyword>
<dbReference type="Proteomes" id="UP000231655">
    <property type="component" value="Unassembled WGS sequence"/>
</dbReference>
<dbReference type="OrthoDB" id="7159403at2"/>
<keyword evidence="1" id="KW-0812">Transmembrane</keyword>
<dbReference type="EMBL" id="OBEA01000004">
    <property type="protein sequence ID" value="SNY53341.1"/>
    <property type="molecule type" value="Genomic_DNA"/>
</dbReference>
<feature type="transmembrane region" description="Helical" evidence="1">
    <location>
        <begin position="16"/>
        <end position="39"/>
    </location>
</feature>
<organism evidence="3 4">
    <name type="scientific">Pseudooceanicola antarcticus</name>
    <dbReference type="NCBI Taxonomy" id="1247613"/>
    <lineage>
        <taxon>Bacteria</taxon>
        <taxon>Pseudomonadati</taxon>
        <taxon>Pseudomonadota</taxon>
        <taxon>Alphaproteobacteria</taxon>
        <taxon>Rhodobacterales</taxon>
        <taxon>Paracoccaceae</taxon>
        <taxon>Pseudooceanicola</taxon>
    </lineage>
</organism>
<dbReference type="PROSITE" id="PS51257">
    <property type="entry name" value="PROKAR_LIPOPROTEIN"/>
    <property type="match status" value="1"/>
</dbReference>
<accession>A0A285J2I1</accession>
<dbReference type="Proteomes" id="UP000231702">
    <property type="component" value="Unassembled WGS sequence"/>
</dbReference>
<gene>
    <name evidence="2" type="ORF">CVM39_18285</name>
    <name evidence="3" type="ORF">SAMN06297129_2562</name>
</gene>
<name>A0A285J2I1_9RHOB</name>
<reference evidence="2 5" key="2">
    <citation type="journal article" date="2018" name="Int. J. Syst. Evol. Microbiol.">
        <title>Pseudooceanicola lipolyticus sp. nov., a marine alphaproteobacterium, reclassification of Oceanicola flagellatus as Pseudooceanicola flagellatus comb. nov. and emended description of the genus Pseudooceanicola.</title>
        <authorList>
            <person name="Huang M.-M."/>
            <person name="Guo L.-L."/>
            <person name="Wu Y.-H."/>
            <person name="Lai Q.-L."/>
            <person name="Shao Z.-Z."/>
            <person name="Wang C.-S."/>
            <person name="Wu M."/>
            <person name="Xu X.-W."/>
        </authorList>
    </citation>
    <scope>NUCLEOTIDE SEQUENCE [LARGE SCALE GENOMIC DNA]</scope>
    <source>
        <strain evidence="2 5">Ar-45</strain>
    </source>
</reference>
<feature type="transmembrane region" description="Helical" evidence="1">
    <location>
        <begin position="59"/>
        <end position="83"/>
    </location>
</feature>
<dbReference type="Pfam" id="PF11391">
    <property type="entry name" value="DUF2798"/>
    <property type="match status" value="1"/>
</dbReference>
<dbReference type="EMBL" id="PGTD01000023">
    <property type="protein sequence ID" value="PJE25664.1"/>
    <property type="molecule type" value="Genomic_DNA"/>
</dbReference>
<evidence type="ECO:0000313" key="5">
    <source>
        <dbReference type="Proteomes" id="UP000231702"/>
    </source>
</evidence>
<evidence type="ECO:0000313" key="4">
    <source>
        <dbReference type="Proteomes" id="UP000231655"/>
    </source>
</evidence>
<reference evidence="3 4" key="1">
    <citation type="submission" date="2017-09" db="EMBL/GenBank/DDBJ databases">
        <authorList>
            <person name="Ehlers B."/>
            <person name="Leendertz F.H."/>
        </authorList>
    </citation>
    <scope>NUCLEOTIDE SEQUENCE [LARGE SCALE GENOMIC DNA]</scope>
    <source>
        <strain evidence="3 4">CGMCC 1.12662</strain>
    </source>
</reference>
<dbReference type="AlphaFoldDB" id="A0A285J2I1"/>
<protein>
    <submittedName>
        <fullName evidence="2">DUF2798 domain-containing protein</fullName>
    </submittedName>
</protein>
<evidence type="ECO:0000313" key="3">
    <source>
        <dbReference type="EMBL" id="SNY53341.1"/>
    </source>
</evidence>
<dbReference type="InterPro" id="IPR021529">
    <property type="entry name" value="DUF2798"/>
</dbReference>
<evidence type="ECO:0000313" key="2">
    <source>
        <dbReference type="EMBL" id="PJE25664.1"/>
    </source>
</evidence>